<evidence type="ECO:0000256" key="2">
    <source>
        <dbReference type="ARBA" id="ARBA00005417"/>
    </source>
</evidence>
<feature type="domain" description="ABC transporter" evidence="11">
    <location>
        <begin position="273"/>
        <end position="503"/>
    </location>
</feature>
<evidence type="ECO:0000256" key="6">
    <source>
        <dbReference type="ARBA" id="ARBA00022741"/>
    </source>
</evidence>
<evidence type="ECO:0000256" key="8">
    <source>
        <dbReference type="ARBA" id="ARBA00022967"/>
    </source>
</evidence>
<evidence type="ECO:0000256" key="5">
    <source>
        <dbReference type="ARBA" id="ARBA00022737"/>
    </source>
</evidence>
<keyword evidence="4" id="KW-1003">Cell membrane</keyword>
<evidence type="ECO:0000256" key="10">
    <source>
        <dbReference type="ARBA" id="ARBA00025157"/>
    </source>
</evidence>
<dbReference type="InterPro" id="IPR003439">
    <property type="entry name" value="ABC_transporter-like_ATP-bd"/>
</dbReference>
<dbReference type="AlphaFoldDB" id="A0A7Y0U1I4"/>
<dbReference type="PROSITE" id="PS50893">
    <property type="entry name" value="ABC_TRANSPORTER_2"/>
    <property type="match status" value="2"/>
</dbReference>
<dbReference type="InterPro" id="IPR015856">
    <property type="entry name" value="ABC_transpr_CbiO/EcfA_su"/>
</dbReference>
<dbReference type="InterPro" id="IPR027417">
    <property type="entry name" value="P-loop_NTPase"/>
</dbReference>
<dbReference type="GO" id="GO:0016887">
    <property type="term" value="F:ATP hydrolysis activity"/>
    <property type="evidence" value="ECO:0007669"/>
    <property type="project" value="InterPro"/>
</dbReference>
<evidence type="ECO:0000313" key="13">
    <source>
        <dbReference type="EMBL" id="NMX03623.1"/>
    </source>
</evidence>
<dbReference type="GO" id="GO:0043190">
    <property type="term" value="C:ATP-binding cassette (ABC) transporter complex"/>
    <property type="evidence" value="ECO:0007669"/>
    <property type="project" value="TreeGrafter"/>
</dbReference>
<evidence type="ECO:0000259" key="11">
    <source>
        <dbReference type="PROSITE" id="PS50893"/>
    </source>
</evidence>
<organism evidence="12 15">
    <name type="scientific">Mobiluncus mulieris</name>
    <dbReference type="NCBI Taxonomy" id="2052"/>
    <lineage>
        <taxon>Bacteria</taxon>
        <taxon>Bacillati</taxon>
        <taxon>Actinomycetota</taxon>
        <taxon>Actinomycetes</taxon>
        <taxon>Actinomycetales</taxon>
        <taxon>Actinomycetaceae</taxon>
        <taxon>Mobiluncus</taxon>
    </lineage>
</organism>
<dbReference type="PANTHER" id="PTHR43553">
    <property type="entry name" value="HEAVY METAL TRANSPORTER"/>
    <property type="match status" value="1"/>
</dbReference>
<dbReference type="InterPro" id="IPR003593">
    <property type="entry name" value="AAA+_ATPase"/>
</dbReference>
<dbReference type="GO" id="GO:0005524">
    <property type="term" value="F:ATP binding"/>
    <property type="evidence" value="ECO:0007669"/>
    <property type="project" value="UniProtKB-KW"/>
</dbReference>
<feature type="domain" description="ABC transporter" evidence="11">
    <location>
        <begin position="7"/>
        <end position="246"/>
    </location>
</feature>
<protein>
    <submittedName>
        <fullName evidence="12">ABC transporter ATP-binding protein</fullName>
    </submittedName>
</protein>
<keyword evidence="7 12" id="KW-0067">ATP-binding</keyword>
<evidence type="ECO:0000313" key="15">
    <source>
        <dbReference type="Proteomes" id="UP000578252"/>
    </source>
</evidence>
<dbReference type="Proteomes" id="UP000575397">
    <property type="component" value="Unassembled WGS sequence"/>
</dbReference>
<dbReference type="Proteomes" id="UP000578252">
    <property type="component" value="Unassembled WGS sequence"/>
</dbReference>
<dbReference type="EMBL" id="JABCUS010000013">
    <property type="protein sequence ID" value="NMX03623.1"/>
    <property type="molecule type" value="Genomic_DNA"/>
</dbReference>
<gene>
    <name evidence="13" type="ORF">HHJ77_06725</name>
    <name evidence="12" type="ORF">HHJ78_06905</name>
</gene>
<evidence type="ECO:0000256" key="3">
    <source>
        <dbReference type="ARBA" id="ARBA00022448"/>
    </source>
</evidence>
<dbReference type="SMART" id="SM00382">
    <property type="entry name" value="AAA"/>
    <property type="match status" value="2"/>
</dbReference>
<dbReference type="PROSITE" id="PS00211">
    <property type="entry name" value="ABC_TRANSPORTER_1"/>
    <property type="match status" value="1"/>
</dbReference>
<evidence type="ECO:0000256" key="1">
    <source>
        <dbReference type="ARBA" id="ARBA00004202"/>
    </source>
</evidence>
<dbReference type="SUPFAM" id="SSF52540">
    <property type="entry name" value="P-loop containing nucleoside triphosphate hydrolases"/>
    <property type="match status" value="2"/>
</dbReference>
<dbReference type="EMBL" id="JABCUR010000005">
    <property type="protein sequence ID" value="NMW65260.1"/>
    <property type="molecule type" value="Genomic_DNA"/>
</dbReference>
<keyword evidence="5" id="KW-0677">Repeat</keyword>
<dbReference type="InterPro" id="IPR050095">
    <property type="entry name" value="ECF_ABC_transporter_ATP-bd"/>
</dbReference>
<comment type="caution">
    <text evidence="12">The sequence shown here is derived from an EMBL/GenBank/DDBJ whole genome shotgun (WGS) entry which is preliminary data.</text>
</comment>
<evidence type="ECO:0000256" key="9">
    <source>
        <dbReference type="ARBA" id="ARBA00023136"/>
    </source>
</evidence>
<dbReference type="PANTHER" id="PTHR43553:SF23">
    <property type="entry name" value="ABC TRANSPORTER ATP-BINDING COMPONENT"/>
    <property type="match status" value="1"/>
</dbReference>
<keyword evidence="6" id="KW-0547">Nucleotide-binding</keyword>
<keyword evidence="3" id="KW-0813">Transport</keyword>
<comment type="similarity">
    <text evidence="2">Belongs to the ABC transporter superfamily.</text>
</comment>
<evidence type="ECO:0000256" key="4">
    <source>
        <dbReference type="ARBA" id="ARBA00022475"/>
    </source>
</evidence>
<sequence>MNQMPAIACTKLDFRYAGANTNAIEGVNLEIKAGEFVVLSGPSGSGKTTLARCLNGLAPHFWEGQLGGEIRLMGENIDGKQIGEIGGILSTVFQDPRSQFFMTNTDNEIAFGCVNRGWNRKETLQRIKAAYTALSMTELQNRSLFELSSGQLQKIAIGSVFAISPDIYLFDEPSANLDFQATQKLAELLCGLKECGKTVIVIEHRLFYLTGLLDRLVVFKDGCICADYPRNRVIGLTEAELRDLGLRALHLHQLPSQVKARALPEPNTTRHTLELRNLGFYYRSRLRHHCHQVFQIASINATAHSGEVVAVVGENGAGKTTLARILCGLNKESAGEIWLDGILLSPRQRLGTIRLVAQDSDYQLFSDSVASEFSLERKCPEQAPHDLWKQLGLSDFVSHHPQALSRGQKQRVTIACALASAAPVICFDEPTSGLDRDNMSLVAGLITEIARQGRVIILISHDLEFLALCATRIWFMKDGQLVDDCSFDTHTAARLLGTARNKTEVEA</sequence>
<keyword evidence="8" id="KW-1278">Translocase</keyword>
<dbReference type="InterPro" id="IPR017871">
    <property type="entry name" value="ABC_transporter-like_CS"/>
</dbReference>
<dbReference type="RefSeq" id="WP_169757150.1">
    <property type="nucleotide sequence ID" value="NZ_JABCUO010000011.1"/>
</dbReference>
<reference evidence="14 15" key="1">
    <citation type="submission" date="2020-04" db="EMBL/GenBank/DDBJ databases">
        <title>Antimicrobial susceptibility and clonality of vaginal-derived multi-drug resistant Mobiluncus isolates in China.</title>
        <authorList>
            <person name="Zhang X."/>
        </authorList>
    </citation>
    <scope>NUCLEOTIDE SEQUENCE [LARGE SCALE GENOMIC DNA]</scope>
    <source>
        <strain evidence="13 14">12</strain>
        <strain evidence="12 15">13</strain>
    </source>
</reference>
<evidence type="ECO:0000313" key="12">
    <source>
        <dbReference type="EMBL" id="NMW65260.1"/>
    </source>
</evidence>
<evidence type="ECO:0000313" key="14">
    <source>
        <dbReference type="Proteomes" id="UP000575397"/>
    </source>
</evidence>
<proteinExistence type="inferred from homology"/>
<name>A0A7Y0U1I4_9ACTO</name>
<comment type="subcellular location">
    <subcellularLocation>
        <location evidence="1">Cell membrane</location>
        <topology evidence="1">Peripheral membrane protein</topology>
    </subcellularLocation>
</comment>
<dbReference type="CDD" id="cd03225">
    <property type="entry name" value="ABC_cobalt_CbiO_domain1"/>
    <property type="match status" value="1"/>
</dbReference>
<accession>A0A7Y0U1I4</accession>
<evidence type="ECO:0000256" key="7">
    <source>
        <dbReference type="ARBA" id="ARBA00022840"/>
    </source>
</evidence>
<dbReference type="GO" id="GO:0042626">
    <property type="term" value="F:ATPase-coupled transmembrane transporter activity"/>
    <property type="evidence" value="ECO:0007669"/>
    <property type="project" value="TreeGrafter"/>
</dbReference>
<dbReference type="Pfam" id="PF00005">
    <property type="entry name" value="ABC_tran"/>
    <property type="match status" value="2"/>
</dbReference>
<comment type="function">
    <text evidence="10">Probably part of an ABC transporter complex. Responsible for energy coupling to the transport system.</text>
</comment>
<dbReference type="Gene3D" id="3.40.50.300">
    <property type="entry name" value="P-loop containing nucleotide triphosphate hydrolases"/>
    <property type="match status" value="2"/>
</dbReference>
<keyword evidence="9" id="KW-0472">Membrane</keyword>